<accession>A0A8S9V8I5</accession>
<comment type="caution">
    <text evidence="2">The sequence shown here is derived from an EMBL/GenBank/DDBJ whole genome shotgun (WGS) entry which is preliminary data.</text>
</comment>
<dbReference type="EMBL" id="JAACNO010000455">
    <property type="protein sequence ID" value="KAF4147509.1"/>
    <property type="molecule type" value="Genomic_DNA"/>
</dbReference>
<organism evidence="2 3">
    <name type="scientific">Phytophthora infestans</name>
    <name type="common">Potato late blight agent</name>
    <name type="synonym">Botrytis infestans</name>
    <dbReference type="NCBI Taxonomy" id="4787"/>
    <lineage>
        <taxon>Eukaryota</taxon>
        <taxon>Sar</taxon>
        <taxon>Stramenopiles</taxon>
        <taxon>Oomycota</taxon>
        <taxon>Peronosporomycetes</taxon>
        <taxon>Peronosporales</taxon>
        <taxon>Peronosporaceae</taxon>
        <taxon>Phytophthora</taxon>
    </lineage>
</organism>
<proteinExistence type="predicted"/>
<sequence>MTTETLLSSPVTDLLGPTDPSSGRRRASCLASDVRTVERIMASIQGADHYINAELQQAIVAEALKKKIRHRQRCRKPGALPTETDAPGESSRKSHRQTEIGD</sequence>
<feature type="region of interest" description="Disordered" evidence="1">
    <location>
        <begin position="70"/>
        <end position="102"/>
    </location>
</feature>
<evidence type="ECO:0000256" key="1">
    <source>
        <dbReference type="SAM" id="MobiDB-lite"/>
    </source>
</evidence>
<feature type="region of interest" description="Disordered" evidence="1">
    <location>
        <begin position="1"/>
        <end position="30"/>
    </location>
</feature>
<evidence type="ECO:0000313" key="2">
    <source>
        <dbReference type="EMBL" id="KAF4147509.1"/>
    </source>
</evidence>
<dbReference type="AlphaFoldDB" id="A0A8S9V8I5"/>
<evidence type="ECO:0000313" key="3">
    <source>
        <dbReference type="Proteomes" id="UP000704712"/>
    </source>
</evidence>
<name>A0A8S9V8I5_PHYIN</name>
<feature type="compositionally biased region" description="Polar residues" evidence="1">
    <location>
        <begin position="1"/>
        <end position="11"/>
    </location>
</feature>
<protein>
    <submittedName>
        <fullName evidence="2">Uncharacterized protein</fullName>
    </submittedName>
</protein>
<gene>
    <name evidence="2" type="ORF">GN958_ATG03279</name>
</gene>
<reference evidence="2" key="1">
    <citation type="submission" date="2020-03" db="EMBL/GenBank/DDBJ databases">
        <title>Hybrid Assembly of Korean Phytophthora infestans isolates.</title>
        <authorList>
            <person name="Prokchorchik M."/>
            <person name="Lee Y."/>
            <person name="Seo J."/>
            <person name="Cho J.-H."/>
            <person name="Park Y.-E."/>
            <person name="Jang D.-C."/>
            <person name="Im J.-S."/>
            <person name="Choi J.-G."/>
            <person name="Park H.-J."/>
            <person name="Lee G.-B."/>
            <person name="Lee Y.-G."/>
            <person name="Hong S.-Y."/>
            <person name="Cho K."/>
            <person name="Sohn K.H."/>
        </authorList>
    </citation>
    <scope>NUCLEOTIDE SEQUENCE</scope>
    <source>
        <strain evidence="2">KR_2_A2</strain>
    </source>
</reference>
<feature type="compositionally biased region" description="Basic and acidic residues" evidence="1">
    <location>
        <begin position="90"/>
        <end position="102"/>
    </location>
</feature>
<dbReference type="Proteomes" id="UP000704712">
    <property type="component" value="Unassembled WGS sequence"/>
</dbReference>